<comment type="caution">
    <text evidence="1">The sequence shown here is derived from an EMBL/GenBank/DDBJ whole genome shotgun (WGS) entry which is preliminary data.</text>
</comment>
<dbReference type="EMBL" id="JBGBPQ010000004">
    <property type="protein sequence ID" value="KAL1524927.1"/>
    <property type="molecule type" value="Genomic_DNA"/>
</dbReference>
<evidence type="ECO:0000313" key="2">
    <source>
        <dbReference type="Proteomes" id="UP001515480"/>
    </source>
</evidence>
<accession>A0AB34JVP1</accession>
<dbReference type="AlphaFoldDB" id="A0AB34JVP1"/>
<reference evidence="1 2" key="1">
    <citation type="journal article" date="2024" name="Science">
        <title>Giant polyketide synthase enzymes in the biosynthesis of giant marine polyether toxins.</title>
        <authorList>
            <person name="Fallon T.R."/>
            <person name="Shende V.V."/>
            <person name="Wierzbicki I.H."/>
            <person name="Pendleton A.L."/>
            <person name="Watervoot N.F."/>
            <person name="Auber R.P."/>
            <person name="Gonzalez D.J."/>
            <person name="Wisecaver J.H."/>
            <person name="Moore B.S."/>
        </authorList>
    </citation>
    <scope>NUCLEOTIDE SEQUENCE [LARGE SCALE GENOMIC DNA]</scope>
    <source>
        <strain evidence="1 2">12B1</strain>
    </source>
</reference>
<dbReference type="Proteomes" id="UP001515480">
    <property type="component" value="Unassembled WGS sequence"/>
</dbReference>
<proteinExistence type="predicted"/>
<evidence type="ECO:0000313" key="1">
    <source>
        <dbReference type="EMBL" id="KAL1524927.1"/>
    </source>
</evidence>
<protein>
    <submittedName>
        <fullName evidence="1">Uncharacterized protein</fullName>
    </submittedName>
</protein>
<organism evidence="1 2">
    <name type="scientific">Prymnesium parvum</name>
    <name type="common">Toxic golden alga</name>
    <dbReference type="NCBI Taxonomy" id="97485"/>
    <lineage>
        <taxon>Eukaryota</taxon>
        <taxon>Haptista</taxon>
        <taxon>Haptophyta</taxon>
        <taxon>Prymnesiophyceae</taxon>
        <taxon>Prymnesiales</taxon>
        <taxon>Prymnesiaceae</taxon>
        <taxon>Prymnesium</taxon>
    </lineage>
</organism>
<gene>
    <name evidence="1" type="ORF">AB1Y20_019804</name>
</gene>
<keyword evidence="2" id="KW-1185">Reference proteome</keyword>
<name>A0AB34JVP1_PRYPA</name>
<sequence>MAEGAGGGAATFSFDDLTEAASHAAQLIRARLSPSGTKNTWLGPSSVLSDAIAGSVLMCESSEDGSFVAIVPPKAPSSSPVRRIRGAVSIRVSRDGSLSASRYEELSSLHIIVQSIVPAILTMGAHKGLMADTLRLLESGEPATLSVDAPQPPETSPVFTVQSGQEFVIESSPDFMSIMHELSVHAVPWESFTQGAGWGLPPLALPPVCRPIAWTHDSDALGIATVFGLPSVSSNVEALQFLFGCCEPSLPLFSADELTHGFAEDALPEVRSAVEALLSQLSAATPSSPEIVDSVHSRFRAIRQSPEAPDPFVAFGRAWRQGAHASAGGGEPRKPGAVAYRTTRRRSECHCGNALRSLRFHRVGVQ</sequence>